<proteinExistence type="predicted"/>
<reference evidence="1" key="2">
    <citation type="submission" date="2021-01" db="UniProtKB">
        <authorList>
            <consortium name="EnsemblMetazoa"/>
        </authorList>
    </citation>
    <scope>IDENTIFICATION</scope>
</reference>
<sequence>METQLLEREIELNMKHEDIVSRREFLLQKSTENLNNQEVFQSSAASFRNRALKRNKKLIQDIDTCKESIKKSLGRPQPTELVTLKEKYWAMIEEELPAWKSDVKSARKSNPSSAR</sequence>
<reference evidence="2" key="1">
    <citation type="submission" date="2015-02" db="EMBL/GenBank/DDBJ databases">
        <title>Genome sequencing for Strongylocentrotus purpuratus.</title>
        <authorList>
            <person name="Murali S."/>
            <person name="Liu Y."/>
            <person name="Vee V."/>
            <person name="English A."/>
            <person name="Wang M."/>
            <person name="Skinner E."/>
            <person name="Han Y."/>
            <person name="Muzny D.M."/>
            <person name="Worley K.C."/>
            <person name="Gibbs R.A."/>
        </authorList>
    </citation>
    <scope>NUCLEOTIDE SEQUENCE</scope>
</reference>
<dbReference type="PANTHER" id="PTHR14286">
    <property type="entry name" value="GENE, 49355-RELATED"/>
    <property type="match status" value="1"/>
</dbReference>
<dbReference type="InParanoid" id="A0A7M7G1E1"/>
<dbReference type="EnsemblMetazoa" id="XM_001199146">
    <property type="protein sequence ID" value="XP_001199146"/>
    <property type="gene ID" value="LOC763235"/>
</dbReference>
<protein>
    <submittedName>
        <fullName evidence="1">Uncharacterized protein</fullName>
    </submittedName>
</protein>
<evidence type="ECO:0000313" key="1">
    <source>
        <dbReference type="EnsemblMetazoa" id="XP_001199146"/>
    </source>
</evidence>
<dbReference type="KEGG" id="spu:763235"/>
<dbReference type="CTD" id="416073"/>
<keyword evidence="2" id="KW-1185">Reference proteome</keyword>
<dbReference type="Proteomes" id="UP000007110">
    <property type="component" value="Unassembled WGS sequence"/>
</dbReference>
<organism evidence="1 2">
    <name type="scientific">Strongylocentrotus purpuratus</name>
    <name type="common">Purple sea urchin</name>
    <dbReference type="NCBI Taxonomy" id="7668"/>
    <lineage>
        <taxon>Eukaryota</taxon>
        <taxon>Metazoa</taxon>
        <taxon>Echinodermata</taxon>
        <taxon>Eleutherozoa</taxon>
        <taxon>Echinozoa</taxon>
        <taxon>Echinoidea</taxon>
        <taxon>Euechinoidea</taxon>
        <taxon>Echinacea</taxon>
        <taxon>Camarodonta</taxon>
        <taxon>Echinidea</taxon>
        <taxon>Strongylocentrotidae</taxon>
        <taxon>Strongylocentrotus</taxon>
    </lineage>
</organism>
<dbReference type="OrthoDB" id="9871079at2759"/>
<dbReference type="AlphaFoldDB" id="A0A7M7G1E1"/>
<dbReference type="OMA" id="KEYIPKW"/>
<dbReference type="PANTHER" id="PTHR14286:SF2">
    <property type="entry name" value="CENTROSOMAL PROTEIN 15 KDA"/>
    <property type="match status" value="1"/>
</dbReference>
<accession>A0A7M7G1E1</accession>
<evidence type="ECO:0000313" key="2">
    <source>
        <dbReference type="Proteomes" id="UP000007110"/>
    </source>
</evidence>
<dbReference type="InterPro" id="IPR028006">
    <property type="entry name" value="CEP15-like"/>
</dbReference>
<name>A0A7M7G1E1_STRPU</name>
<dbReference type="RefSeq" id="XP_001199146.2">
    <property type="nucleotide sequence ID" value="XM_001199146.4"/>
</dbReference>
<dbReference type="FunCoup" id="A0A7M7G1E1">
    <property type="interactions" value="363"/>
</dbReference>
<dbReference type="Pfam" id="PF15134">
    <property type="entry name" value="CEP15-like"/>
    <property type="match status" value="1"/>
</dbReference>
<dbReference type="GeneID" id="763235"/>